<dbReference type="Proteomes" id="UP000002586">
    <property type="component" value="Chromosome"/>
</dbReference>
<gene>
    <name evidence="1" type="ordered locus">Mmc1_1226</name>
</gene>
<accession>A0L6Z4</accession>
<dbReference type="AlphaFoldDB" id="A0L6Z4"/>
<organism evidence="1 2">
    <name type="scientific">Magnetococcus marinus (strain ATCC BAA-1437 / JCM 17883 / MC-1)</name>
    <dbReference type="NCBI Taxonomy" id="156889"/>
    <lineage>
        <taxon>Bacteria</taxon>
        <taxon>Pseudomonadati</taxon>
        <taxon>Pseudomonadota</taxon>
        <taxon>Magnetococcia</taxon>
        <taxon>Magnetococcales</taxon>
        <taxon>Magnetococcaceae</taxon>
        <taxon>Magnetococcus</taxon>
    </lineage>
</organism>
<reference evidence="2" key="1">
    <citation type="journal article" date="2009" name="Appl. Environ. Microbiol.">
        <title>Complete genome sequence of the chemolithoautotrophic marine magnetotactic coccus strain MC-1.</title>
        <authorList>
            <person name="Schubbe S."/>
            <person name="Williams T.J."/>
            <person name="Xie G."/>
            <person name="Kiss H.E."/>
            <person name="Brettin T.S."/>
            <person name="Martinez D."/>
            <person name="Ross C.A."/>
            <person name="Schuler D."/>
            <person name="Cox B.L."/>
            <person name="Nealson K.H."/>
            <person name="Bazylinski D.A."/>
        </authorList>
    </citation>
    <scope>NUCLEOTIDE SEQUENCE [LARGE SCALE GENOMIC DNA]</scope>
    <source>
        <strain evidence="2">ATCC BAA-1437 / JCM 17883 / MC-1</strain>
    </source>
</reference>
<proteinExistence type="predicted"/>
<dbReference type="EMBL" id="CP000471">
    <property type="protein sequence ID" value="ABK43737.1"/>
    <property type="molecule type" value="Genomic_DNA"/>
</dbReference>
<dbReference type="eggNOG" id="COG1961">
    <property type="taxonomic scope" value="Bacteria"/>
</dbReference>
<dbReference type="RefSeq" id="WP_011712892.1">
    <property type="nucleotide sequence ID" value="NC_008576.1"/>
</dbReference>
<dbReference type="HOGENOM" id="CLU_132664_0_0_5"/>
<evidence type="ECO:0000313" key="2">
    <source>
        <dbReference type="Proteomes" id="UP000002586"/>
    </source>
</evidence>
<dbReference type="SUPFAM" id="SSF109709">
    <property type="entry name" value="KorB DNA-binding domain-like"/>
    <property type="match status" value="1"/>
</dbReference>
<protein>
    <submittedName>
        <fullName evidence="1">Putative bacteriophage-related protein</fullName>
    </submittedName>
</protein>
<dbReference type="KEGG" id="mgm:Mmc1_1226"/>
<dbReference type="OrthoDB" id="1550462at2"/>
<sequence length="133" mass="15440">MNAELSHDGKFITITIPGDFRKRGGRKRIEAPSEMNTAPKVLQRDETLAKLVAKAYRWMRELEAGKVDSIRMLAEREKLDNSYVTKVLRLTLLAPDIVETILNGKQPDEMTWKSLARPFPVEWEGQREQWKMK</sequence>
<dbReference type="STRING" id="156889.Mmc1_1226"/>
<reference evidence="1 2" key="2">
    <citation type="journal article" date="2012" name="Int. J. Syst. Evol. Microbiol.">
        <title>Magnetococcus marinus gen. nov., sp. nov., a marine, magnetotactic bacterium that represents a novel lineage (Magnetococcaceae fam. nov.; Magnetococcales ord. nov.) at the base of the Alphaproteobacteria.</title>
        <authorList>
            <person name="Bazylinski D.A."/>
            <person name="Williams T.J."/>
            <person name="Lefevre C.T."/>
            <person name="Berg R.J."/>
            <person name="Zhang C.L."/>
            <person name="Bowser S.S."/>
            <person name="Dean A.J."/>
            <person name="Beveridge T.J."/>
        </authorList>
    </citation>
    <scope>NUCLEOTIDE SEQUENCE [LARGE SCALE GENOMIC DNA]</scope>
    <source>
        <strain evidence="2">ATCC BAA-1437 / JCM 17883 / MC-1</strain>
    </source>
</reference>
<evidence type="ECO:0000313" key="1">
    <source>
        <dbReference type="EMBL" id="ABK43737.1"/>
    </source>
</evidence>
<keyword evidence="2" id="KW-1185">Reference proteome</keyword>
<name>A0L6Z4_MAGMM</name>